<dbReference type="InterPro" id="IPR002606">
    <property type="entry name" value="Riboflavin_kinase_bac"/>
</dbReference>
<dbReference type="STRING" id="511995.CFPG_025"/>
<dbReference type="Proteomes" id="UP000000723">
    <property type="component" value="Chromosome"/>
</dbReference>
<comment type="pathway">
    <text evidence="2 15">Cofactor biosynthesis; FAD biosynthesis; FAD from FMN: step 1/1.</text>
</comment>
<dbReference type="EMBL" id="AP010656">
    <property type="protein sequence ID" value="BAG83288.1"/>
    <property type="molecule type" value="Genomic_DNA"/>
</dbReference>
<accession>B6YQ16</accession>
<evidence type="ECO:0000256" key="10">
    <source>
        <dbReference type="ARBA" id="ARBA00022827"/>
    </source>
</evidence>
<dbReference type="NCBIfam" id="NF004162">
    <property type="entry name" value="PRK05627.1-5"/>
    <property type="match status" value="1"/>
</dbReference>
<dbReference type="SMART" id="SM00904">
    <property type="entry name" value="Flavokinase"/>
    <property type="match status" value="1"/>
</dbReference>
<dbReference type="RefSeq" id="WP_012573049.1">
    <property type="nucleotide sequence ID" value="NC_011565.1"/>
</dbReference>
<evidence type="ECO:0000256" key="11">
    <source>
        <dbReference type="ARBA" id="ARBA00022840"/>
    </source>
</evidence>
<evidence type="ECO:0000256" key="1">
    <source>
        <dbReference type="ARBA" id="ARBA00002121"/>
    </source>
</evidence>
<evidence type="ECO:0000256" key="13">
    <source>
        <dbReference type="ARBA" id="ARBA00047880"/>
    </source>
</evidence>
<comment type="catalytic activity">
    <reaction evidence="14 15">
        <text>FMN + ATP + H(+) = FAD + diphosphate</text>
        <dbReference type="Rhea" id="RHEA:17237"/>
        <dbReference type="ChEBI" id="CHEBI:15378"/>
        <dbReference type="ChEBI" id="CHEBI:30616"/>
        <dbReference type="ChEBI" id="CHEBI:33019"/>
        <dbReference type="ChEBI" id="CHEBI:57692"/>
        <dbReference type="ChEBI" id="CHEBI:58210"/>
        <dbReference type="EC" id="2.7.7.2"/>
    </reaction>
</comment>
<dbReference type="SUPFAM" id="SSF82114">
    <property type="entry name" value="Riboflavin kinase-like"/>
    <property type="match status" value="1"/>
</dbReference>
<dbReference type="OrthoDB" id="9803667at2"/>
<comment type="catalytic activity">
    <reaction evidence="13 15">
        <text>riboflavin + ATP = FMN + ADP + H(+)</text>
        <dbReference type="Rhea" id="RHEA:14357"/>
        <dbReference type="ChEBI" id="CHEBI:15378"/>
        <dbReference type="ChEBI" id="CHEBI:30616"/>
        <dbReference type="ChEBI" id="CHEBI:57986"/>
        <dbReference type="ChEBI" id="CHEBI:58210"/>
        <dbReference type="ChEBI" id="CHEBI:456216"/>
        <dbReference type="EC" id="2.7.1.26"/>
    </reaction>
</comment>
<evidence type="ECO:0000256" key="6">
    <source>
        <dbReference type="ARBA" id="ARBA00022679"/>
    </source>
</evidence>
<proteinExistence type="inferred from homology"/>
<keyword evidence="7 15" id="KW-0548">Nucleotidyltransferase</keyword>
<dbReference type="GO" id="GO:0009231">
    <property type="term" value="P:riboflavin biosynthetic process"/>
    <property type="evidence" value="ECO:0007669"/>
    <property type="project" value="InterPro"/>
</dbReference>
<dbReference type="InterPro" id="IPR015864">
    <property type="entry name" value="FAD_synthase"/>
</dbReference>
<dbReference type="eggNOG" id="COG0196">
    <property type="taxonomic scope" value="Bacteria"/>
</dbReference>
<keyword evidence="18" id="KW-1185">Reference proteome</keyword>
<dbReference type="EC" id="2.7.1.26" evidence="15"/>
<evidence type="ECO:0000313" key="17">
    <source>
        <dbReference type="EMBL" id="BAG83288.1"/>
    </source>
</evidence>
<keyword evidence="11 15" id="KW-0067">ATP-binding</keyword>
<dbReference type="Gene3D" id="3.40.50.620">
    <property type="entry name" value="HUPs"/>
    <property type="match status" value="1"/>
</dbReference>
<name>B6YQ16_AZOPC</name>
<dbReference type="GO" id="GO:0009398">
    <property type="term" value="P:FMN biosynthetic process"/>
    <property type="evidence" value="ECO:0007669"/>
    <property type="project" value="UniProtKB-UniRule"/>
</dbReference>
<sequence length="310" mass="36337">MKIICDFSLIEESTTATVGFFDGVHLGHRYLIKLLKEYAKKSKLKTAIITFPIHPCKILQKDYQPFLLNTFEEKVRRLSLTEIDYCYVINFTQEFSKITAQDFIQQILHKQLRIKELLVGYDNRFGKGRIYGYKQYVQYGKSCGMSVRQIDKLPEKEDIHNSSTSIRQLLMEGKVKKAADKLSYYYSLEGKVVQGNQLGRTIDYPTANISLYDKEKVIPCKGIYATYVFIKGDKHIGMTYIGKRPTITFDEDNRIEVNIFDFDKNIYGKRIRIEFLQFIRPDIYFHNLKELQKQLGKDKAKVKKIIPLTW</sequence>
<dbReference type="PIRSF" id="PIRSF004491">
    <property type="entry name" value="FAD_Synth"/>
    <property type="match status" value="1"/>
</dbReference>
<evidence type="ECO:0000256" key="5">
    <source>
        <dbReference type="ARBA" id="ARBA00022643"/>
    </source>
</evidence>
<evidence type="ECO:0000256" key="8">
    <source>
        <dbReference type="ARBA" id="ARBA00022741"/>
    </source>
</evidence>
<comment type="similarity">
    <text evidence="15">Belongs to the ribF family.</text>
</comment>
<dbReference type="PANTHER" id="PTHR22749">
    <property type="entry name" value="RIBOFLAVIN KINASE/FMN ADENYLYLTRANSFERASE"/>
    <property type="match status" value="1"/>
</dbReference>
<dbReference type="InterPro" id="IPR023465">
    <property type="entry name" value="Riboflavin_kinase_dom_sf"/>
</dbReference>
<evidence type="ECO:0000256" key="15">
    <source>
        <dbReference type="PIRNR" id="PIRNR004491"/>
    </source>
</evidence>
<dbReference type="UniPathway" id="UPA00277">
    <property type="reaction ID" value="UER00407"/>
</dbReference>
<dbReference type="GO" id="GO:0003919">
    <property type="term" value="F:FMN adenylyltransferase activity"/>
    <property type="evidence" value="ECO:0007669"/>
    <property type="project" value="UniProtKB-UniRule"/>
</dbReference>
<organism evidence="17 18">
    <name type="scientific">Azobacteroides pseudotrichonymphae genomovar. CFP2</name>
    <dbReference type="NCBI Taxonomy" id="511995"/>
    <lineage>
        <taxon>Bacteria</taxon>
        <taxon>Pseudomonadati</taxon>
        <taxon>Bacteroidota</taxon>
        <taxon>Bacteroidia</taxon>
        <taxon>Bacteroidales</taxon>
        <taxon>Candidatus Azobacteroides</taxon>
    </lineage>
</organism>
<evidence type="ECO:0000256" key="9">
    <source>
        <dbReference type="ARBA" id="ARBA00022777"/>
    </source>
</evidence>
<dbReference type="PANTHER" id="PTHR22749:SF6">
    <property type="entry name" value="RIBOFLAVIN KINASE"/>
    <property type="match status" value="1"/>
</dbReference>
<dbReference type="GO" id="GO:0006747">
    <property type="term" value="P:FAD biosynthetic process"/>
    <property type="evidence" value="ECO:0007669"/>
    <property type="project" value="UniProtKB-UniRule"/>
</dbReference>
<dbReference type="HOGENOM" id="CLU_048437_0_2_10"/>
<dbReference type="InterPro" id="IPR015865">
    <property type="entry name" value="Riboflavin_kinase_bac/euk"/>
</dbReference>
<evidence type="ECO:0000313" key="18">
    <source>
        <dbReference type="Proteomes" id="UP000000723"/>
    </source>
</evidence>
<evidence type="ECO:0000256" key="4">
    <source>
        <dbReference type="ARBA" id="ARBA00022630"/>
    </source>
</evidence>
<keyword evidence="4 15" id="KW-0285">Flavoprotein</keyword>
<evidence type="ECO:0000256" key="2">
    <source>
        <dbReference type="ARBA" id="ARBA00004726"/>
    </source>
</evidence>
<dbReference type="GO" id="GO:0005524">
    <property type="term" value="F:ATP binding"/>
    <property type="evidence" value="ECO:0007669"/>
    <property type="project" value="UniProtKB-UniRule"/>
</dbReference>
<dbReference type="KEGG" id="aps:CFPG_025"/>
<keyword evidence="6 15" id="KW-0808">Transferase</keyword>
<evidence type="ECO:0000256" key="12">
    <source>
        <dbReference type="ARBA" id="ARBA00023268"/>
    </source>
</evidence>
<dbReference type="Pfam" id="PF06574">
    <property type="entry name" value="FAD_syn"/>
    <property type="match status" value="1"/>
</dbReference>
<comment type="pathway">
    <text evidence="3 15">Cofactor biosynthesis; FMN biosynthesis; FMN from riboflavin (ATP route): step 1/1.</text>
</comment>
<keyword evidence="5 15" id="KW-0288">FMN</keyword>
<dbReference type="Pfam" id="PF01687">
    <property type="entry name" value="Flavokinase"/>
    <property type="match status" value="1"/>
</dbReference>
<dbReference type="GO" id="GO:0008531">
    <property type="term" value="F:riboflavin kinase activity"/>
    <property type="evidence" value="ECO:0007669"/>
    <property type="project" value="UniProtKB-UniRule"/>
</dbReference>
<evidence type="ECO:0000256" key="3">
    <source>
        <dbReference type="ARBA" id="ARBA00005201"/>
    </source>
</evidence>
<reference evidence="18" key="1">
    <citation type="journal article" date="2008" name="Science">
        <title>Genome of an endosymbiont coupling N2 fixation to cellulolysis within RT protist cells in termite gut.</title>
        <authorList>
            <person name="Hongoh Y."/>
            <person name="Sharma V.K."/>
            <person name="Prakash T."/>
            <person name="Noda S."/>
            <person name="Toh H."/>
            <person name="Taylor T.D."/>
            <person name="Kudo T."/>
            <person name="Sakaki Y."/>
            <person name="Toyoda A."/>
            <person name="Hattori M."/>
            <person name="Ohkuma M."/>
        </authorList>
    </citation>
    <scope>NUCLEOTIDE SEQUENCE [LARGE SCALE GENOMIC DNA]</scope>
</reference>
<comment type="function">
    <text evidence="1">Catalyzes the phosphorylation of riboflavin to FMN followed by the adenylation of FMN to FAD.</text>
</comment>
<dbReference type="InterPro" id="IPR014729">
    <property type="entry name" value="Rossmann-like_a/b/a_fold"/>
</dbReference>
<evidence type="ECO:0000256" key="7">
    <source>
        <dbReference type="ARBA" id="ARBA00022695"/>
    </source>
</evidence>
<keyword evidence="9 15" id="KW-0418">Kinase</keyword>
<dbReference type="CDD" id="cd02064">
    <property type="entry name" value="FAD_synthetase_N"/>
    <property type="match status" value="1"/>
</dbReference>
<feature type="domain" description="Riboflavin kinase" evidence="16">
    <location>
        <begin position="181"/>
        <end position="307"/>
    </location>
</feature>
<keyword evidence="10 15" id="KW-0274">FAD</keyword>
<dbReference type="InterPro" id="IPR023468">
    <property type="entry name" value="Riboflavin_kinase"/>
</dbReference>
<gene>
    <name evidence="17" type="ordered locus">CFPG_025</name>
</gene>
<dbReference type="UniPathway" id="UPA00276">
    <property type="reaction ID" value="UER00406"/>
</dbReference>
<evidence type="ECO:0000259" key="16">
    <source>
        <dbReference type="SMART" id="SM00904"/>
    </source>
</evidence>
<protein>
    <recommendedName>
        <fullName evidence="15">Riboflavin biosynthesis protein</fullName>
    </recommendedName>
    <domain>
        <recommendedName>
            <fullName evidence="15">Riboflavin kinase</fullName>
            <ecNumber evidence="15">2.7.1.26</ecNumber>
        </recommendedName>
        <alternativeName>
            <fullName evidence="15">Flavokinase</fullName>
        </alternativeName>
    </domain>
    <domain>
        <recommendedName>
            <fullName evidence="15">FMN adenylyltransferase</fullName>
            <ecNumber evidence="15">2.7.7.2</ecNumber>
        </recommendedName>
        <alternativeName>
            <fullName evidence="15">FAD pyrophosphorylase</fullName>
        </alternativeName>
        <alternativeName>
            <fullName evidence="15">FAD synthase</fullName>
        </alternativeName>
    </domain>
</protein>
<dbReference type="SUPFAM" id="SSF52374">
    <property type="entry name" value="Nucleotidylyl transferase"/>
    <property type="match status" value="1"/>
</dbReference>
<keyword evidence="8 15" id="KW-0547">Nucleotide-binding</keyword>
<dbReference type="EC" id="2.7.7.2" evidence="15"/>
<dbReference type="FunFam" id="3.40.50.620:FF:000021">
    <property type="entry name" value="Riboflavin biosynthesis protein"/>
    <property type="match status" value="1"/>
</dbReference>
<dbReference type="Gene3D" id="2.40.30.30">
    <property type="entry name" value="Riboflavin kinase-like"/>
    <property type="match status" value="1"/>
</dbReference>
<keyword evidence="12" id="KW-0511">Multifunctional enzyme</keyword>
<dbReference type="NCBIfam" id="TIGR00083">
    <property type="entry name" value="ribF"/>
    <property type="match status" value="1"/>
</dbReference>
<dbReference type="AlphaFoldDB" id="B6YQ16"/>
<evidence type="ECO:0000256" key="14">
    <source>
        <dbReference type="ARBA" id="ARBA00049494"/>
    </source>
</evidence>